<dbReference type="EMBL" id="CP066776">
    <property type="protein sequence ID" value="QQL43754.1"/>
    <property type="molecule type" value="Genomic_DNA"/>
</dbReference>
<proteinExistence type="predicted"/>
<dbReference type="InterPro" id="IPR036744">
    <property type="entry name" value="RAP_sf"/>
</dbReference>
<gene>
    <name evidence="1" type="ORF">G3M56_007525</name>
</gene>
<protein>
    <submittedName>
        <fullName evidence="1">Uncharacterized protein</fullName>
    </submittedName>
</protein>
<organism evidence="1 2">
    <name type="scientific">Sulfuriroseicoccus oceanibius</name>
    <dbReference type="NCBI Taxonomy" id="2707525"/>
    <lineage>
        <taxon>Bacteria</taxon>
        <taxon>Pseudomonadati</taxon>
        <taxon>Verrucomicrobiota</taxon>
        <taxon>Verrucomicrobiia</taxon>
        <taxon>Verrucomicrobiales</taxon>
        <taxon>Verrucomicrobiaceae</taxon>
        <taxon>Sulfuriroseicoccus</taxon>
    </lineage>
</organism>
<evidence type="ECO:0000313" key="1">
    <source>
        <dbReference type="EMBL" id="QQL43754.1"/>
    </source>
</evidence>
<name>A0A6B3L8I6_9BACT</name>
<dbReference type="RefSeq" id="WP_164361673.1">
    <property type="nucleotide sequence ID" value="NZ_CP066776.1"/>
</dbReference>
<dbReference type="Proteomes" id="UP000475117">
    <property type="component" value="Chromosome"/>
</dbReference>
<dbReference type="SUPFAM" id="SSF47045">
    <property type="entry name" value="RAP domain-like"/>
    <property type="match status" value="1"/>
</dbReference>
<reference evidence="1 2" key="1">
    <citation type="submission" date="2020-12" db="EMBL/GenBank/DDBJ databases">
        <title>Sulforoseuscoccus oceanibium gen. nov., sp. nov., a representative of the phylum Verrucomicrobia with special cytoplasmic membrane, and proposal of Sulforoseuscoccusaceae fam. nov.</title>
        <authorList>
            <person name="Xi F."/>
        </authorList>
    </citation>
    <scope>NUCLEOTIDE SEQUENCE [LARGE SCALE GENOMIC DNA]</scope>
    <source>
        <strain evidence="1 2">T37</strain>
    </source>
</reference>
<accession>A0A6B3L8I6</accession>
<keyword evidence="2" id="KW-1185">Reference proteome</keyword>
<sequence>MTTQHTEDSFAKGTITINSEAGPIEIPYREHASRNGKLLAHLDNAPPLNSDQLEELRRELAHHEQRIAKGRAWYASMAAQEQMFQQMLEARQRRKDTTE</sequence>
<dbReference type="AlphaFoldDB" id="A0A6B3L8I6"/>
<dbReference type="KEGG" id="soa:G3M56_007525"/>
<evidence type="ECO:0000313" key="2">
    <source>
        <dbReference type="Proteomes" id="UP000475117"/>
    </source>
</evidence>